<dbReference type="AlphaFoldDB" id="A0A9D3SVS0"/>
<dbReference type="Proteomes" id="UP000824219">
    <property type="component" value="Linkage Group LG04"/>
</dbReference>
<name>A0A9D3SVS0_9TELE</name>
<accession>A0A9D3SVS0</accession>
<reference evidence="1 2" key="1">
    <citation type="submission" date="2021-06" db="EMBL/GenBank/DDBJ databases">
        <title>Chromosome-level genome assembly of the red-tail catfish (Hemibagrus wyckioides).</title>
        <authorList>
            <person name="Shao F."/>
        </authorList>
    </citation>
    <scope>NUCLEOTIDE SEQUENCE [LARGE SCALE GENOMIC DNA]</scope>
    <source>
        <strain evidence="1">EC202008001</strain>
        <tissue evidence="1">Blood</tissue>
    </source>
</reference>
<evidence type="ECO:0000313" key="2">
    <source>
        <dbReference type="Proteomes" id="UP000824219"/>
    </source>
</evidence>
<gene>
    <name evidence="1" type="ORF">KOW79_003168</name>
</gene>
<protein>
    <submittedName>
        <fullName evidence="1">Uncharacterized protein</fullName>
    </submittedName>
</protein>
<organism evidence="1 2">
    <name type="scientific">Hemibagrus wyckioides</name>
    <dbReference type="NCBI Taxonomy" id="337641"/>
    <lineage>
        <taxon>Eukaryota</taxon>
        <taxon>Metazoa</taxon>
        <taxon>Chordata</taxon>
        <taxon>Craniata</taxon>
        <taxon>Vertebrata</taxon>
        <taxon>Euteleostomi</taxon>
        <taxon>Actinopterygii</taxon>
        <taxon>Neopterygii</taxon>
        <taxon>Teleostei</taxon>
        <taxon>Ostariophysi</taxon>
        <taxon>Siluriformes</taxon>
        <taxon>Bagridae</taxon>
        <taxon>Hemibagrus</taxon>
    </lineage>
</organism>
<proteinExistence type="predicted"/>
<comment type="caution">
    <text evidence="1">The sequence shown here is derived from an EMBL/GenBank/DDBJ whole genome shotgun (WGS) entry which is preliminary data.</text>
</comment>
<sequence length="99" mass="10734">MAASVWVSARLQQFILSFHSAVLESTPGVFLPLSAAHLASSEHDYKRTLYSASWESACSQSIFAFTDVPCSHEATWTDWKSLSTSVPGVTSAPLPLLCD</sequence>
<dbReference type="EMBL" id="JAHKSW010000004">
    <property type="protein sequence ID" value="KAG7333033.1"/>
    <property type="molecule type" value="Genomic_DNA"/>
</dbReference>
<evidence type="ECO:0000313" key="1">
    <source>
        <dbReference type="EMBL" id="KAG7333033.1"/>
    </source>
</evidence>
<keyword evidence="2" id="KW-1185">Reference proteome</keyword>